<protein>
    <submittedName>
        <fullName evidence="1">Uncharacterized protein</fullName>
    </submittedName>
</protein>
<reference evidence="1" key="1">
    <citation type="submission" date="2020-07" db="EMBL/GenBank/DDBJ databases">
        <title>Huge and variable diversity of episymbiotic CPR bacteria and DPANN archaea in groundwater ecosystems.</title>
        <authorList>
            <person name="He C.Y."/>
            <person name="Keren R."/>
            <person name="Whittaker M."/>
            <person name="Farag I.F."/>
            <person name="Doudna J."/>
            <person name="Cate J.H.D."/>
            <person name="Banfield J.F."/>
        </authorList>
    </citation>
    <scope>NUCLEOTIDE SEQUENCE</scope>
    <source>
        <strain evidence="1">NC_groundwater_17_Pr7_B-0.1um_64_12</strain>
    </source>
</reference>
<evidence type="ECO:0000313" key="2">
    <source>
        <dbReference type="Proteomes" id="UP000727962"/>
    </source>
</evidence>
<sequence>MEHDESENNYFSVVQTYQNHQGHRTQLAALVKISDGGIHVPDQVAMCEIYATFARDTRPRDRWENGRTSRIWRDGTLALLPELDATGIPGMYFDDSRGLLTWPEWIAWQDRNVKGLPVPRIVTAPPSMP</sequence>
<accession>A0A931LTL7</accession>
<name>A0A931LTL7_FIMGI</name>
<organism evidence="1 2">
    <name type="scientific">Fimbriimonas ginsengisoli</name>
    <dbReference type="NCBI Taxonomy" id="1005039"/>
    <lineage>
        <taxon>Bacteria</taxon>
        <taxon>Bacillati</taxon>
        <taxon>Armatimonadota</taxon>
        <taxon>Fimbriimonadia</taxon>
        <taxon>Fimbriimonadales</taxon>
        <taxon>Fimbriimonadaceae</taxon>
        <taxon>Fimbriimonas</taxon>
    </lineage>
</organism>
<evidence type="ECO:0000313" key="1">
    <source>
        <dbReference type="EMBL" id="MBI1757112.1"/>
    </source>
</evidence>
<dbReference type="EMBL" id="JACOSL010000052">
    <property type="protein sequence ID" value="MBI1757112.1"/>
    <property type="molecule type" value="Genomic_DNA"/>
</dbReference>
<dbReference type="AlphaFoldDB" id="A0A931LTL7"/>
<comment type="caution">
    <text evidence="1">The sequence shown here is derived from an EMBL/GenBank/DDBJ whole genome shotgun (WGS) entry which is preliminary data.</text>
</comment>
<proteinExistence type="predicted"/>
<dbReference type="Proteomes" id="UP000727962">
    <property type="component" value="Unassembled WGS sequence"/>
</dbReference>
<gene>
    <name evidence="1" type="ORF">HYR64_08415</name>
</gene>